<organism evidence="8 9">
    <name type="scientific">Blastococcus colisei</name>
    <dbReference type="NCBI Taxonomy" id="1564162"/>
    <lineage>
        <taxon>Bacteria</taxon>
        <taxon>Bacillati</taxon>
        <taxon>Actinomycetota</taxon>
        <taxon>Actinomycetes</taxon>
        <taxon>Geodermatophilales</taxon>
        <taxon>Geodermatophilaceae</taxon>
        <taxon>Blastococcus</taxon>
    </lineage>
</organism>
<dbReference type="AlphaFoldDB" id="A0A543PFG7"/>
<protein>
    <submittedName>
        <fullName evidence="8">TetR family transcriptional regulator</fullName>
    </submittedName>
</protein>
<dbReference type="Gene3D" id="1.10.10.60">
    <property type="entry name" value="Homeodomain-like"/>
    <property type="match status" value="1"/>
</dbReference>
<evidence type="ECO:0000256" key="1">
    <source>
        <dbReference type="ARBA" id="ARBA00022491"/>
    </source>
</evidence>
<evidence type="ECO:0000259" key="7">
    <source>
        <dbReference type="PROSITE" id="PS50977"/>
    </source>
</evidence>
<evidence type="ECO:0000313" key="9">
    <source>
        <dbReference type="Proteomes" id="UP000319865"/>
    </source>
</evidence>
<dbReference type="PANTHER" id="PTHR30055:SF175">
    <property type="entry name" value="HTH-TYPE TRANSCRIPTIONAL REPRESSOR KSTR2"/>
    <property type="match status" value="1"/>
</dbReference>
<keyword evidence="3 5" id="KW-0238">DNA-binding</keyword>
<dbReference type="SUPFAM" id="SSF46689">
    <property type="entry name" value="Homeodomain-like"/>
    <property type="match status" value="1"/>
</dbReference>
<dbReference type="InterPro" id="IPR001647">
    <property type="entry name" value="HTH_TetR"/>
</dbReference>
<dbReference type="InterPro" id="IPR041490">
    <property type="entry name" value="KstR2_TetR_C"/>
</dbReference>
<dbReference type="Gene3D" id="1.10.357.10">
    <property type="entry name" value="Tetracycline Repressor, domain 2"/>
    <property type="match status" value="1"/>
</dbReference>
<dbReference type="PRINTS" id="PR00455">
    <property type="entry name" value="HTHTETR"/>
</dbReference>
<feature type="DNA-binding region" description="H-T-H motif" evidence="5">
    <location>
        <begin position="45"/>
        <end position="64"/>
    </location>
</feature>
<sequence>MTASYAAGTPWPRRPPGPNRADERYAQIYETAARLFYEKGYSRTSLQDLANAVGLQKGSLYHYIDSKEDLLFGITEYAHNFFLQLLEGVDEENLSPLAKLERMLRLHAEFAAAHFHVTAAFYNDRSALSEERQERVVQTRDAYEARLRQLVRDGQAAGEVAADVDPRMAVFGVLGMINWINQWYRPEGRMSPQEIATVFATLSVRALRPVCTCTDGDGGRQAPSSAKASPAAP</sequence>
<feature type="region of interest" description="Disordered" evidence="6">
    <location>
        <begin position="1"/>
        <end position="20"/>
    </location>
</feature>
<evidence type="ECO:0000256" key="3">
    <source>
        <dbReference type="ARBA" id="ARBA00023125"/>
    </source>
</evidence>
<evidence type="ECO:0000313" key="8">
    <source>
        <dbReference type="EMBL" id="TQN42809.1"/>
    </source>
</evidence>
<keyword evidence="1" id="KW-0678">Repressor</keyword>
<proteinExistence type="predicted"/>
<dbReference type="InterPro" id="IPR009057">
    <property type="entry name" value="Homeodomain-like_sf"/>
</dbReference>
<gene>
    <name evidence="8" type="ORF">FHU33_2217</name>
</gene>
<evidence type="ECO:0000256" key="5">
    <source>
        <dbReference type="PROSITE-ProRule" id="PRU00335"/>
    </source>
</evidence>
<dbReference type="InterPro" id="IPR050109">
    <property type="entry name" value="HTH-type_TetR-like_transc_reg"/>
</dbReference>
<name>A0A543PFG7_9ACTN</name>
<evidence type="ECO:0000256" key="6">
    <source>
        <dbReference type="SAM" id="MobiDB-lite"/>
    </source>
</evidence>
<comment type="caution">
    <text evidence="8">The sequence shown here is derived from an EMBL/GenBank/DDBJ whole genome shotgun (WGS) entry which is preliminary data.</text>
</comment>
<dbReference type="OrthoDB" id="9779746at2"/>
<dbReference type="GO" id="GO:0003700">
    <property type="term" value="F:DNA-binding transcription factor activity"/>
    <property type="evidence" value="ECO:0007669"/>
    <property type="project" value="TreeGrafter"/>
</dbReference>
<reference evidence="8 9" key="1">
    <citation type="submission" date="2019-06" db="EMBL/GenBank/DDBJ databases">
        <title>Sequencing the genomes of 1000 actinobacteria strains.</title>
        <authorList>
            <person name="Klenk H.-P."/>
        </authorList>
    </citation>
    <scope>NUCLEOTIDE SEQUENCE [LARGE SCALE GENOMIC DNA]</scope>
    <source>
        <strain evidence="8 9">DSM 46837</strain>
    </source>
</reference>
<dbReference type="Proteomes" id="UP000319865">
    <property type="component" value="Unassembled WGS sequence"/>
</dbReference>
<keyword evidence="2" id="KW-0805">Transcription regulation</keyword>
<dbReference type="EMBL" id="VFQE01000001">
    <property type="protein sequence ID" value="TQN42809.1"/>
    <property type="molecule type" value="Genomic_DNA"/>
</dbReference>
<accession>A0A543PFG7</accession>
<keyword evidence="9" id="KW-1185">Reference proteome</keyword>
<dbReference type="PANTHER" id="PTHR30055">
    <property type="entry name" value="HTH-TYPE TRANSCRIPTIONAL REGULATOR RUTR"/>
    <property type="match status" value="1"/>
</dbReference>
<keyword evidence="4" id="KW-0804">Transcription</keyword>
<dbReference type="RefSeq" id="WP_142025399.1">
    <property type="nucleotide sequence ID" value="NZ_VFQE01000001.1"/>
</dbReference>
<dbReference type="Pfam" id="PF00440">
    <property type="entry name" value="TetR_N"/>
    <property type="match status" value="1"/>
</dbReference>
<evidence type="ECO:0000256" key="4">
    <source>
        <dbReference type="ARBA" id="ARBA00023163"/>
    </source>
</evidence>
<evidence type="ECO:0000256" key="2">
    <source>
        <dbReference type="ARBA" id="ARBA00023015"/>
    </source>
</evidence>
<dbReference type="GO" id="GO:0000976">
    <property type="term" value="F:transcription cis-regulatory region binding"/>
    <property type="evidence" value="ECO:0007669"/>
    <property type="project" value="TreeGrafter"/>
</dbReference>
<dbReference type="InterPro" id="IPR036271">
    <property type="entry name" value="Tet_transcr_reg_TetR-rel_C_sf"/>
</dbReference>
<dbReference type="PROSITE" id="PS50977">
    <property type="entry name" value="HTH_TETR_2"/>
    <property type="match status" value="1"/>
</dbReference>
<dbReference type="Pfam" id="PF17932">
    <property type="entry name" value="TetR_C_24"/>
    <property type="match status" value="1"/>
</dbReference>
<dbReference type="SUPFAM" id="SSF48498">
    <property type="entry name" value="Tetracyclin repressor-like, C-terminal domain"/>
    <property type="match status" value="1"/>
</dbReference>
<feature type="domain" description="HTH tetR-type" evidence="7">
    <location>
        <begin position="22"/>
        <end position="82"/>
    </location>
</feature>